<evidence type="ECO:0000256" key="1">
    <source>
        <dbReference type="ARBA" id="ARBA00022679"/>
    </source>
</evidence>
<dbReference type="InterPro" id="IPR036926">
    <property type="entry name" value="Thymidate_synth/dCMP_Mease_sf"/>
</dbReference>
<dbReference type="SUPFAM" id="SSF55831">
    <property type="entry name" value="Thymidylate synthase/dCMP hydroxymethylase"/>
    <property type="match status" value="1"/>
</dbReference>
<dbReference type="EMBL" id="LAZR01038860">
    <property type="protein sequence ID" value="KKL18464.1"/>
    <property type="molecule type" value="Genomic_DNA"/>
</dbReference>
<feature type="domain" description="Thymidylate synthase/dCMP hydroxymethylase" evidence="2">
    <location>
        <begin position="147"/>
        <end position="227"/>
    </location>
</feature>
<organism evidence="3">
    <name type="scientific">marine sediment metagenome</name>
    <dbReference type="NCBI Taxonomy" id="412755"/>
    <lineage>
        <taxon>unclassified sequences</taxon>
        <taxon>metagenomes</taxon>
        <taxon>ecological metagenomes</taxon>
    </lineage>
</organism>
<dbReference type="Gene3D" id="3.30.572.10">
    <property type="entry name" value="Thymidylate synthase/dCMP hydroxymethylase domain"/>
    <property type="match status" value="1"/>
</dbReference>
<dbReference type="GO" id="GO:0016740">
    <property type="term" value="F:transferase activity"/>
    <property type="evidence" value="ECO:0007669"/>
    <property type="project" value="UniProtKB-KW"/>
</dbReference>
<accession>A0A0F9B935</accession>
<evidence type="ECO:0000259" key="2">
    <source>
        <dbReference type="Pfam" id="PF00303"/>
    </source>
</evidence>
<dbReference type="AlphaFoldDB" id="A0A0F9B935"/>
<reference evidence="3" key="1">
    <citation type="journal article" date="2015" name="Nature">
        <title>Complex archaea that bridge the gap between prokaryotes and eukaryotes.</title>
        <authorList>
            <person name="Spang A."/>
            <person name="Saw J.H."/>
            <person name="Jorgensen S.L."/>
            <person name="Zaremba-Niedzwiedzka K."/>
            <person name="Martijn J."/>
            <person name="Lind A.E."/>
            <person name="van Eijk R."/>
            <person name="Schleper C."/>
            <person name="Guy L."/>
            <person name="Ettema T.J."/>
        </authorList>
    </citation>
    <scope>NUCLEOTIDE SEQUENCE</scope>
</reference>
<sequence length="227" mass="25712">MKLTQIEAKTLPEAWFLCIALLMTKHPLSTTGASLPGIHQYVVDRGSFEKTHQRLEFDHVTIHIECPGSKPLVPDVPQGVPAPTTQEYIDGYLPYLMEDQIAPNEDYTYGMDLKKQIPAVIKMYKEDGYNTNQAYMAVGSTDSILLKDPQCLRGVDTRIQYGKLHFIVYFRSWDLWGGFPANLGAIQIMKEYMASEIGVEDGEIIANSKGLHLYDHCWDLAKSVLRR</sequence>
<evidence type="ECO:0000313" key="3">
    <source>
        <dbReference type="EMBL" id="KKL18464.1"/>
    </source>
</evidence>
<dbReference type="InterPro" id="IPR023451">
    <property type="entry name" value="Thymidate_synth/dCMP_Mease_dom"/>
</dbReference>
<keyword evidence="1" id="KW-0808">Transferase</keyword>
<name>A0A0F9B935_9ZZZZ</name>
<protein>
    <recommendedName>
        <fullName evidence="2">Thymidylate synthase/dCMP hydroxymethylase domain-containing protein</fullName>
    </recommendedName>
</protein>
<gene>
    <name evidence="3" type="ORF">LCGC14_2475250</name>
</gene>
<proteinExistence type="predicted"/>
<dbReference type="Pfam" id="PF00303">
    <property type="entry name" value="Thymidylat_synt"/>
    <property type="match status" value="1"/>
</dbReference>
<comment type="caution">
    <text evidence="3">The sequence shown here is derived from an EMBL/GenBank/DDBJ whole genome shotgun (WGS) entry which is preliminary data.</text>
</comment>